<dbReference type="EMBL" id="CP133614">
    <property type="protein sequence ID" value="WMV18882.1"/>
    <property type="molecule type" value="Genomic_DNA"/>
</dbReference>
<keyword evidence="5" id="KW-0378">Hydrolase</keyword>
<dbReference type="PANTHER" id="PTHR37984">
    <property type="entry name" value="PROTEIN CBG26694"/>
    <property type="match status" value="1"/>
</dbReference>
<dbReference type="GO" id="GO:0003964">
    <property type="term" value="F:RNA-directed DNA polymerase activity"/>
    <property type="evidence" value="ECO:0007669"/>
    <property type="project" value="UniProtKB-KW"/>
</dbReference>
<dbReference type="Gene3D" id="3.30.70.270">
    <property type="match status" value="1"/>
</dbReference>
<keyword evidence="9" id="KW-1185">Reference proteome</keyword>
<protein>
    <recommendedName>
        <fullName evidence="7">Reverse transcriptase RNase H-like domain-containing protein</fullName>
    </recommendedName>
</protein>
<evidence type="ECO:0000256" key="1">
    <source>
        <dbReference type="ARBA" id="ARBA00022679"/>
    </source>
</evidence>
<dbReference type="InterPro" id="IPR043502">
    <property type="entry name" value="DNA/RNA_pol_sf"/>
</dbReference>
<evidence type="ECO:0000256" key="6">
    <source>
        <dbReference type="ARBA" id="ARBA00022918"/>
    </source>
</evidence>
<name>A0AAF0Q8B5_SOLVR</name>
<dbReference type="Pfam" id="PF17917">
    <property type="entry name" value="RT_RNaseH"/>
    <property type="match status" value="1"/>
</dbReference>
<dbReference type="PANTHER" id="PTHR37984:SF5">
    <property type="entry name" value="PROTEIN NYNRIN-LIKE"/>
    <property type="match status" value="1"/>
</dbReference>
<proteinExistence type="predicted"/>
<organism evidence="8 9">
    <name type="scientific">Solanum verrucosum</name>
    <dbReference type="NCBI Taxonomy" id="315347"/>
    <lineage>
        <taxon>Eukaryota</taxon>
        <taxon>Viridiplantae</taxon>
        <taxon>Streptophyta</taxon>
        <taxon>Embryophyta</taxon>
        <taxon>Tracheophyta</taxon>
        <taxon>Spermatophyta</taxon>
        <taxon>Magnoliopsida</taxon>
        <taxon>eudicotyledons</taxon>
        <taxon>Gunneridae</taxon>
        <taxon>Pentapetalae</taxon>
        <taxon>asterids</taxon>
        <taxon>lamiids</taxon>
        <taxon>Solanales</taxon>
        <taxon>Solanaceae</taxon>
        <taxon>Solanoideae</taxon>
        <taxon>Solaneae</taxon>
        <taxon>Solanum</taxon>
    </lineage>
</organism>
<evidence type="ECO:0000256" key="5">
    <source>
        <dbReference type="ARBA" id="ARBA00022801"/>
    </source>
</evidence>
<dbReference type="InterPro" id="IPR041373">
    <property type="entry name" value="RT_RNaseH"/>
</dbReference>
<feature type="domain" description="Reverse transcriptase RNase H-like" evidence="7">
    <location>
        <begin position="212"/>
        <end position="259"/>
    </location>
</feature>
<reference evidence="8" key="1">
    <citation type="submission" date="2023-08" db="EMBL/GenBank/DDBJ databases">
        <title>A de novo genome assembly of Solanum verrucosum Schlechtendal, a Mexican diploid species geographically isolated from the other diploid A-genome species in potato relatives.</title>
        <authorList>
            <person name="Hosaka K."/>
        </authorList>
    </citation>
    <scope>NUCLEOTIDE SEQUENCE</scope>
    <source>
        <tissue evidence="8">Young leaves</tissue>
    </source>
</reference>
<keyword evidence="1" id="KW-0808">Transferase</keyword>
<sequence>MSDVEVRSDLLLLAQAVTNQAKAMTAQANRDVGIHVNPNVNSTTSRLRDLVSMNPPEFLSSKVGEDPQEFVDEVYKIHNSMGVTSVEKVDSRDEMSRFVTGVSDLVGDECRTTMLHDNMNISRLMVYDQQIEESKLKRKNREAKRVQKVRQGVSYISSLLTKLTQKTAKFQWSKACEKSFQVLKTRLTTALTLTLPEGTKGFVVYCYASKVVVFSLKVWRHYLYGAHMDVFTNHKSLWYVFSQKELNPKERIRLELLKDYDMSILYHPYNIGIKDNLSYEEMPVQILDRQVHKLRIKEVASTKVLWRNQFVEEAN</sequence>
<dbReference type="InterPro" id="IPR043128">
    <property type="entry name" value="Rev_trsase/Diguanyl_cyclase"/>
</dbReference>
<evidence type="ECO:0000256" key="4">
    <source>
        <dbReference type="ARBA" id="ARBA00022759"/>
    </source>
</evidence>
<evidence type="ECO:0000313" key="9">
    <source>
        <dbReference type="Proteomes" id="UP001234989"/>
    </source>
</evidence>
<keyword evidence="3" id="KW-0540">Nuclease</keyword>
<evidence type="ECO:0000313" key="8">
    <source>
        <dbReference type="EMBL" id="WMV18882.1"/>
    </source>
</evidence>
<dbReference type="AlphaFoldDB" id="A0AAF0Q8B5"/>
<keyword evidence="4" id="KW-0255">Endonuclease</keyword>
<keyword evidence="2" id="KW-0548">Nucleotidyltransferase</keyword>
<dbReference type="GO" id="GO:0016787">
    <property type="term" value="F:hydrolase activity"/>
    <property type="evidence" value="ECO:0007669"/>
    <property type="project" value="UniProtKB-KW"/>
</dbReference>
<evidence type="ECO:0000259" key="7">
    <source>
        <dbReference type="Pfam" id="PF17917"/>
    </source>
</evidence>
<gene>
    <name evidence="8" type="ORF">MTR67_012267</name>
</gene>
<dbReference type="SUPFAM" id="SSF56672">
    <property type="entry name" value="DNA/RNA polymerases"/>
    <property type="match status" value="1"/>
</dbReference>
<dbReference type="Proteomes" id="UP001234989">
    <property type="component" value="Chromosome 3"/>
</dbReference>
<keyword evidence="6" id="KW-0695">RNA-directed DNA polymerase</keyword>
<accession>A0AAF0Q8B5</accession>
<dbReference type="GO" id="GO:0004519">
    <property type="term" value="F:endonuclease activity"/>
    <property type="evidence" value="ECO:0007669"/>
    <property type="project" value="UniProtKB-KW"/>
</dbReference>
<dbReference type="InterPro" id="IPR050951">
    <property type="entry name" value="Retrovirus_Pol_polyprotein"/>
</dbReference>
<evidence type="ECO:0000256" key="3">
    <source>
        <dbReference type="ARBA" id="ARBA00022722"/>
    </source>
</evidence>
<evidence type="ECO:0000256" key="2">
    <source>
        <dbReference type="ARBA" id="ARBA00022695"/>
    </source>
</evidence>